<keyword evidence="3" id="KW-0067">ATP-binding</keyword>
<keyword evidence="10" id="KW-1185">Reference proteome</keyword>
<dbReference type="InterPro" id="IPR027417">
    <property type="entry name" value="P-loop_NTPase"/>
</dbReference>
<dbReference type="STRING" id="448386.A0A2V3IT44"/>
<dbReference type="InterPro" id="IPR003959">
    <property type="entry name" value="ATPase_AAA_core"/>
</dbReference>
<dbReference type="GO" id="GO:0016887">
    <property type="term" value="F:ATP hydrolysis activity"/>
    <property type="evidence" value="ECO:0007669"/>
    <property type="project" value="InterPro"/>
</dbReference>
<feature type="region of interest" description="Disordered" evidence="7">
    <location>
        <begin position="23"/>
        <end position="165"/>
    </location>
</feature>
<dbReference type="GO" id="GO:0005634">
    <property type="term" value="C:nucleus"/>
    <property type="evidence" value="ECO:0007669"/>
    <property type="project" value="TreeGrafter"/>
</dbReference>
<keyword evidence="6" id="KW-0175">Coiled coil</keyword>
<feature type="compositionally biased region" description="Basic and acidic residues" evidence="7">
    <location>
        <begin position="95"/>
        <end position="117"/>
    </location>
</feature>
<evidence type="ECO:0000256" key="1">
    <source>
        <dbReference type="ARBA" id="ARBA00006914"/>
    </source>
</evidence>
<dbReference type="Gene3D" id="3.40.50.300">
    <property type="entry name" value="P-loop containing nucleotide triphosphate hydrolases"/>
    <property type="match status" value="3"/>
</dbReference>
<accession>A0A2V3IT44</accession>
<dbReference type="GO" id="GO:0005524">
    <property type="term" value="F:ATP binding"/>
    <property type="evidence" value="ECO:0007669"/>
    <property type="project" value="UniProtKB-KW"/>
</dbReference>
<proteinExistence type="inferred from homology"/>
<name>A0A2V3IT44_9FLOR</name>
<dbReference type="InterPro" id="IPR041569">
    <property type="entry name" value="AAA_lid_3"/>
</dbReference>
<keyword evidence="2" id="KW-0547">Nucleotide-binding</keyword>
<dbReference type="Gene3D" id="1.10.8.60">
    <property type="match status" value="1"/>
</dbReference>
<dbReference type="FunFam" id="3.40.50.300:FF:000061">
    <property type="entry name" value="ATPase family, AAA domain-containing 2"/>
    <property type="match status" value="1"/>
</dbReference>
<evidence type="ECO:0000256" key="2">
    <source>
        <dbReference type="ARBA" id="ARBA00022741"/>
    </source>
</evidence>
<dbReference type="InterPro" id="IPR003593">
    <property type="entry name" value="AAA+_ATPase"/>
</dbReference>
<gene>
    <name evidence="9" type="ORF">BWQ96_04934</name>
</gene>
<dbReference type="PANTHER" id="PTHR23069">
    <property type="entry name" value="AAA DOMAIN-CONTAINING"/>
    <property type="match status" value="1"/>
</dbReference>
<evidence type="ECO:0000313" key="10">
    <source>
        <dbReference type="Proteomes" id="UP000247409"/>
    </source>
</evidence>
<dbReference type="GO" id="GO:0042393">
    <property type="term" value="F:histone binding"/>
    <property type="evidence" value="ECO:0007669"/>
    <property type="project" value="TreeGrafter"/>
</dbReference>
<dbReference type="Pfam" id="PF00004">
    <property type="entry name" value="AAA"/>
    <property type="match status" value="2"/>
</dbReference>
<dbReference type="EMBL" id="NBIV01000064">
    <property type="protein sequence ID" value="PXF45293.1"/>
    <property type="molecule type" value="Genomic_DNA"/>
</dbReference>
<dbReference type="SUPFAM" id="SSF47370">
    <property type="entry name" value="Bromodomain"/>
    <property type="match status" value="1"/>
</dbReference>
<feature type="compositionally biased region" description="Polar residues" evidence="7">
    <location>
        <begin position="66"/>
        <end position="79"/>
    </location>
</feature>
<dbReference type="PROSITE" id="PS50014">
    <property type="entry name" value="BROMODOMAIN_2"/>
    <property type="match status" value="1"/>
</dbReference>
<feature type="compositionally biased region" description="Basic and acidic residues" evidence="7">
    <location>
        <begin position="340"/>
        <end position="349"/>
    </location>
</feature>
<dbReference type="OrthoDB" id="5421at2759"/>
<comment type="similarity">
    <text evidence="1">Belongs to the AAA ATPase family.</text>
</comment>
<feature type="region of interest" description="Disordered" evidence="7">
    <location>
        <begin position="589"/>
        <end position="705"/>
    </location>
</feature>
<feature type="compositionally biased region" description="Acidic residues" evidence="7">
    <location>
        <begin position="135"/>
        <end position="151"/>
    </location>
</feature>
<sequence>MGADARPPRTCKARTIERLSLQCDEDAHERDSDSNDFMHPTARTAARRRSKRLVRDDDDDDDNDNQPLGTGTFQISHSPISHLAPNGNTVVQDDATLHSHSSDEHDIIVAESDKEAETVIPPDTKSALHHSASEDAYELGADDEEDDDQADADFPGTTPKKSLPLRLRVSSQPTTFITKSGRLSKPPQSVTPQLGTVPHRVKSASDQQYASAYRGRLRSRTRRLGSYAADRDDIHDPYLKQEPHLLPVSSKRKGTRLVTNQELETRRLTRYNSRRNAQPNDAPIATSPYRTRNRLRREANGRTRSSRQRSNRHDLDKDDSEEADADGDFHTPPEEESDSYEEHELDRGAIENSDTELIGTSTRSGMQRSRKRQPQRSITRSRKRARTRDEREQNSMARETRKSYRPRRDSMRPMDFYLDNGISSDDNESSDDSAPLPRRPRSTRAAANRAGDAIANDISKLDFLNNPMALIDPGKPARPKRIDRFNHRRNRLAPTRPDPFASDADDALGAVPPSIEPIQVDLDLSWDDIGGLDHHVRALKEMVFLPLLYPEVFDKFHMEPPKGVLFYGPPGTGKTLCARALAASCGADPEISQETAANTSSHPNPQPTKEDKMKASNSPSPTRQNGTIVDEVIDGSGFDKMGMSQLNDKQLTSGTPTTSGQNDLGAKIVAQKSGDSDVVMKDHDSSQKEPATPSPPSVTSKPVKKKKPRVAFFMRNGADCLSKWVGEAERQLRLTFEAAKKHQPSIIFFDEIDGLAPVRSSRQDQIHSSIVSTLLSLMDGLDARGKIVVIGATNRVDAIDPALRRPGRFDRELIFTLPNMEARRRILGIHTAKWKPPPNRNILNAVAKIAVGYCGADLKALCSEAAIRALRRRYPQIYNSHDKLQIDVNEVRVATKDFVAAMKEIIPASHRSARTYARPISERLRAILSHPLQSCIYTLQRIFAPGLSSQANGTKSSLLADADGDVSSSSDEEGDILNIEALQDKIAIAGKERSSSARSTLTRYHILRPRLLICGQQGLGQSELGPALLHHCEGCPVHAIDYPSLQSDGGARSCEESLISAFREAARSVPSILYLPHLHMWWETASESLRTTLVIALKDIPSDLPLLVLATAERRLESLPQEVTELFGDVVELSAPSEQHRTALFEPIIREVMAKPRRTERAAKIRKRRRATEVLAKAPPPPPRELSGEEKLQKLQMEDRYIRALRMEMRGFVERLLRDRRFKAFWNPVDVNSAPDYYEIIKEPMDISKIAAFVDMGRYPTVLAMVRDFNVMVQNAIQYNPPNTESGAMILRRAHGLIDIVHAWTDNLDPTLVETCNRIVAERIERAEQEKRAAEAKLNSNANAGGGDGIEVKTDNAPVAGDRVAGPQAVVNGEKVGEEPMAIGNSVEGQSWRWRWRTGPYGHCIKMKKVVVIVINMLRRTGGKLGRCNNCLSTCRQG</sequence>
<feature type="compositionally biased region" description="Basic and acidic residues" evidence="7">
    <location>
        <begin position="387"/>
        <end position="412"/>
    </location>
</feature>
<dbReference type="PROSITE" id="PS00674">
    <property type="entry name" value="AAA"/>
    <property type="match status" value="1"/>
</dbReference>
<dbReference type="FunFam" id="1.10.8.60:FF:000016">
    <property type="entry name" value="ATPase family AAA domain-containing protein 2B"/>
    <property type="match status" value="1"/>
</dbReference>
<comment type="caution">
    <text evidence="9">The sequence shown here is derived from an EMBL/GenBank/DDBJ whole genome shotgun (WGS) entry which is preliminary data.</text>
</comment>
<dbReference type="SMART" id="SM00382">
    <property type="entry name" value="AAA"/>
    <property type="match status" value="1"/>
</dbReference>
<dbReference type="GO" id="GO:0006337">
    <property type="term" value="P:nucleosome disassembly"/>
    <property type="evidence" value="ECO:0007669"/>
    <property type="project" value="TreeGrafter"/>
</dbReference>
<dbReference type="GO" id="GO:0045815">
    <property type="term" value="P:transcription initiation-coupled chromatin remodeling"/>
    <property type="evidence" value="ECO:0007669"/>
    <property type="project" value="TreeGrafter"/>
</dbReference>
<dbReference type="InterPro" id="IPR003960">
    <property type="entry name" value="ATPase_AAA_CS"/>
</dbReference>
<dbReference type="SUPFAM" id="SSF52540">
    <property type="entry name" value="P-loop containing nucleoside triphosphate hydrolases"/>
    <property type="match status" value="2"/>
</dbReference>
<evidence type="ECO:0000256" key="4">
    <source>
        <dbReference type="ARBA" id="ARBA00023117"/>
    </source>
</evidence>
<dbReference type="InterPro" id="IPR001487">
    <property type="entry name" value="Bromodomain"/>
</dbReference>
<feature type="compositionally biased region" description="Basic and acidic residues" evidence="7">
    <location>
        <begin position="674"/>
        <end position="687"/>
    </location>
</feature>
<evidence type="ECO:0000256" key="5">
    <source>
        <dbReference type="PROSITE-ProRule" id="PRU00035"/>
    </source>
</evidence>
<keyword evidence="4 5" id="KW-0103">Bromodomain</keyword>
<evidence type="ECO:0000256" key="7">
    <source>
        <dbReference type="SAM" id="MobiDB-lite"/>
    </source>
</evidence>
<dbReference type="Gene3D" id="1.20.920.10">
    <property type="entry name" value="Bromodomain-like"/>
    <property type="match status" value="1"/>
</dbReference>
<organism evidence="9 10">
    <name type="scientific">Gracilariopsis chorda</name>
    <dbReference type="NCBI Taxonomy" id="448386"/>
    <lineage>
        <taxon>Eukaryota</taxon>
        <taxon>Rhodophyta</taxon>
        <taxon>Florideophyceae</taxon>
        <taxon>Rhodymeniophycidae</taxon>
        <taxon>Gracilariales</taxon>
        <taxon>Gracilariaceae</taxon>
        <taxon>Gracilariopsis</taxon>
    </lineage>
</organism>
<feature type="compositionally biased region" description="Basic residues" evidence="7">
    <location>
        <begin position="368"/>
        <end position="386"/>
    </location>
</feature>
<evidence type="ECO:0000256" key="3">
    <source>
        <dbReference type="ARBA" id="ARBA00022840"/>
    </source>
</evidence>
<feature type="compositionally biased region" description="Polar residues" evidence="7">
    <location>
        <begin position="644"/>
        <end position="662"/>
    </location>
</feature>
<dbReference type="Pfam" id="PF00439">
    <property type="entry name" value="Bromodomain"/>
    <property type="match status" value="1"/>
</dbReference>
<feature type="domain" description="Bromo" evidence="8">
    <location>
        <begin position="1225"/>
        <end position="1287"/>
    </location>
</feature>
<feature type="compositionally biased region" description="Polar residues" evidence="7">
    <location>
        <begin position="615"/>
        <end position="627"/>
    </location>
</feature>
<feature type="compositionally biased region" description="Polar residues" evidence="7">
    <location>
        <begin position="592"/>
        <end position="603"/>
    </location>
</feature>
<feature type="compositionally biased region" description="Acidic residues" evidence="7">
    <location>
        <begin position="317"/>
        <end position="326"/>
    </location>
</feature>
<reference evidence="9 10" key="1">
    <citation type="journal article" date="2018" name="Mol. Biol. Evol.">
        <title>Analysis of the draft genome of the red seaweed Gracilariopsis chorda provides insights into genome size evolution in Rhodophyta.</title>
        <authorList>
            <person name="Lee J."/>
            <person name="Yang E.C."/>
            <person name="Graf L."/>
            <person name="Yang J.H."/>
            <person name="Qiu H."/>
            <person name="Zel Zion U."/>
            <person name="Chan C.X."/>
            <person name="Stephens T.G."/>
            <person name="Weber A.P.M."/>
            <person name="Boo G.H."/>
            <person name="Boo S.M."/>
            <person name="Kim K.M."/>
            <person name="Shin Y."/>
            <person name="Jung M."/>
            <person name="Lee S.J."/>
            <person name="Yim H.S."/>
            <person name="Lee J.H."/>
            <person name="Bhattacharya D."/>
            <person name="Yoon H.S."/>
        </authorList>
    </citation>
    <scope>NUCLEOTIDE SEQUENCE [LARGE SCALE GENOMIC DNA]</scope>
    <source>
        <strain evidence="9 10">SKKU-2015</strain>
        <tissue evidence="9">Whole body</tissue>
    </source>
</reference>
<protein>
    <submittedName>
        <fullName evidence="9">ATPase family AAA domain-containing protein 2</fullName>
    </submittedName>
</protein>
<dbReference type="InterPro" id="IPR036427">
    <property type="entry name" value="Bromodomain-like_sf"/>
</dbReference>
<dbReference type="PRINTS" id="PR00503">
    <property type="entry name" value="BROMODOMAIN"/>
</dbReference>
<dbReference type="InterPro" id="IPR045199">
    <property type="entry name" value="ATAD2-like"/>
</dbReference>
<evidence type="ECO:0000256" key="6">
    <source>
        <dbReference type="SAM" id="Coils"/>
    </source>
</evidence>
<feature type="compositionally biased region" description="Polar residues" evidence="7">
    <location>
        <begin position="358"/>
        <end position="367"/>
    </location>
</feature>
<dbReference type="SMART" id="SM00297">
    <property type="entry name" value="BROMO"/>
    <property type="match status" value="1"/>
</dbReference>
<feature type="region of interest" description="Disordered" evidence="7">
    <location>
        <begin position="260"/>
        <end position="448"/>
    </location>
</feature>
<feature type="coiled-coil region" evidence="6">
    <location>
        <begin position="1317"/>
        <end position="1344"/>
    </location>
</feature>
<dbReference type="Proteomes" id="UP000247409">
    <property type="component" value="Unassembled WGS sequence"/>
</dbReference>
<evidence type="ECO:0000259" key="8">
    <source>
        <dbReference type="PROSITE" id="PS50014"/>
    </source>
</evidence>
<dbReference type="GO" id="GO:0006334">
    <property type="term" value="P:nucleosome assembly"/>
    <property type="evidence" value="ECO:0007669"/>
    <property type="project" value="TreeGrafter"/>
</dbReference>
<dbReference type="PANTHER" id="PTHR23069:SF0">
    <property type="entry name" value="TAT-BINDING HOMOLOG 7"/>
    <property type="match status" value="1"/>
</dbReference>
<dbReference type="GO" id="GO:0003682">
    <property type="term" value="F:chromatin binding"/>
    <property type="evidence" value="ECO:0007669"/>
    <property type="project" value="TreeGrafter"/>
</dbReference>
<dbReference type="Pfam" id="PF17862">
    <property type="entry name" value="AAA_lid_3"/>
    <property type="match status" value="1"/>
</dbReference>
<evidence type="ECO:0000313" key="9">
    <source>
        <dbReference type="EMBL" id="PXF45293.1"/>
    </source>
</evidence>